<accession>A0A135TZK2</accession>
<proteinExistence type="predicted"/>
<sequence length="214" mass="23317">MDPLSYRCQGSGQGRSFQFPLHSTLSAPAQATTALNTGRPNFYSFSFRFGYSTKSNIDKNIGYSISPAKKATASFIVAAGLFSAGQGLAWRAPTPAPARRTLSTTVNQASRKDWAIKLPNYLTLPNRIHTAALSLMQTPAPFDLAFSRHRYFTLVCVHHPFCKYLKLSFQLPTHGASGNRPPVSDSSSQSASASPSITAHWHWWGKLLAAAIAQ</sequence>
<comment type="caution">
    <text evidence="1">The sequence shown here is derived from an EMBL/GenBank/DDBJ whole genome shotgun (WGS) entry which is preliminary data.</text>
</comment>
<evidence type="ECO:0000313" key="1">
    <source>
        <dbReference type="EMBL" id="KXH53571.1"/>
    </source>
</evidence>
<dbReference type="EMBL" id="JFBX01000011">
    <property type="protein sequence ID" value="KXH53571.1"/>
    <property type="molecule type" value="Genomic_DNA"/>
</dbReference>
<gene>
    <name evidence="1" type="ORF">CSIM01_08841</name>
</gene>
<reference evidence="1 2" key="1">
    <citation type="submission" date="2014-02" db="EMBL/GenBank/DDBJ databases">
        <title>The genome sequence of Colletotrichum simmondsii CBS122122.</title>
        <authorList>
            <person name="Baroncelli R."/>
            <person name="Thon M.R."/>
        </authorList>
    </citation>
    <scope>NUCLEOTIDE SEQUENCE [LARGE SCALE GENOMIC DNA]</scope>
    <source>
        <strain evidence="1 2">CBS122122</strain>
    </source>
</reference>
<protein>
    <submittedName>
        <fullName evidence="1">Uncharacterized protein</fullName>
    </submittedName>
</protein>
<keyword evidence="2" id="KW-1185">Reference proteome</keyword>
<evidence type="ECO:0000313" key="2">
    <source>
        <dbReference type="Proteomes" id="UP000070328"/>
    </source>
</evidence>
<dbReference type="Proteomes" id="UP000070328">
    <property type="component" value="Unassembled WGS sequence"/>
</dbReference>
<dbReference type="AlphaFoldDB" id="A0A135TZK2"/>
<organism evidence="1 2">
    <name type="scientific">Colletotrichum simmondsii</name>
    <dbReference type="NCBI Taxonomy" id="703756"/>
    <lineage>
        <taxon>Eukaryota</taxon>
        <taxon>Fungi</taxon>
        <taxon>Dikarya</taxon>
        <taxon>Ascomycota</taxon>
        <taxon>Pezizomycotina</taxon>
        <taxon>Sordariomycetes</taxon>
        <taxon>Hypocreomycetidae</taxon>
        <taxon>Glomerellales</taxon>
        <taxon>Glomerellaceae</taxon>
        <taxon>Colletotrichum</taxon>
        <taxon>Colletotrichum acutatum species complex</taxon>
    </lineage>
</organism>
<name>A0A135TZK2_9PEZI</name>